<dbReference type="EMBL" id="CP002355">
    <property type="protein sequence ID" value="ADR34516.1"/>
    <property type="molecule type" value="Genomic_DNA"/>
</dbReference>
<dbReference type="OrthoDB" id="1489794at2"/>
<name>E4U1P3_SULKY</name>
<protein>
    <submittedName>
        <fullName evidence="1">Uncharacterized protein</fullName>
    </submittedName>
</protein>
<keyword evidence="2" id="KW-1185">Reference proteome</keyword>
<organism evidence="1 2">
    <name type="scientific">Sulfuricurvum kujiense (strain ATCC BAA-921 / DSM 16994 / JCM 11577 / YK-1)</name>
    <dbReference type="NCBI Taxonomy" id="709032"/>
    <lineage>
        <taxon>Bacteria</taxon>
        <taxon>Pseudomonadati</taxon>
        <taxon>Campylobacterota</taxon>
        <taxon>Epsilonproteobacteria</taxon>
        <taxon>Campylobacterales</taxon>
        <taxon>Sulfurimonadaceae</taxon>
        <taxon>Sulfuricurvum</taxon>
    </lineage>
</organism>
<evidence type="ECO:0000313" key="2">
    <source>
        <dbReference type="Proteomes" id="UP000008721"/>
    </source>
</evidence>
<dbReference type="eggNOG" id="ENOG502ZBSQ">
    <property type="taxonomic scope" value="Bacteria"/>
</dbReference>
<reference evidence="1 2" key="1">
    <citation type="journal article" date="2012" name="Stand. Genomic Sci.">
        <title>Complete genome sequence of the sulfur compounds oxidizing chemolithoautotroph Sulfuricurvum kujiense type strain (YK-1(T)).</title>
        <authorList>
            <person name="Han C."/>
            <person name="Kotsyurbenko O."/>
            <person name="Chertkov O."/>
            <person name="Held B."/>
            <person name="Lapidus A."/>
            <person name="Nolan M."/>
            <person name="Lucas S."/>
            <person name="Hammon N."/>
            <person name="Deshpande S."/>
            <person name="Cheng J.F."/>
            <person name="Tapia R."/>
            <person name="Goodwin L.A."/>
            <person name="Pitluck S."/>
            <person name="Liolios K."/>
            <person name="Pagani I."/>
            <person name="Ivanova N."/>
            <person name="Mavromatis K."/>
            <person name="Mikhailova N."/>
            <person name="Pati A."/>
            <person name="Chen A."/>
            <person name="Palaniappan K."/>
            <person name="Land M."/>
            <person name="Hauser L."/>
            <person name="Chang Y.J."/>
            <person name="Jeffries C.D."/>
            <person name="Brambilla E.M."/>
            <person name="Rohde M."/>
            <person name="Spring S."/>
            <person name="Sikorski J."/>
            <person name="Goker M."/>
            <person name="Woyke T."/>
            <person name="Bristow J."/>
            <person name="Eisen J.A."/>
            <person name="Markowitz V."/>
            <person name="Hugenholtz P."/>
            <person name="Kyrpides N.C."/>
            <person name="Klenk H.P."/>
            <person name="Detter J.C."/>
        </authorList>
    </citation>
    <scope>NUCLEOTIDE SEQUENCE [LARGE SCALE GENOMIC DNA]</scope>
    <source>
        <strain evidence="2">ATCC BAA-921 / DSM 16994 / JCM 11577 / YK-1</strain>
    </source>
</reference>
<proteinExistence type="predicted"/>
<dbReference type="STRING" id="709032.Sulku_1856"/>
<dbReference type="KEGG" id="sku:Sulku_1856"/>
<dbReference type="RefSeq" id="WP_013460713.1">
    <property type="nucleotide sequence ID" value="NC_014762.1"/>
</dbReference>
<sequence>MKLFDTIKDWFVPQPMHRAPLYGRGIHALPNPDEKELFDRASEAFVSGDILSGYECFLSSIVHQGNGISTPHLSIVRSHDSLTFTLYQGYALIKGFVTETSLEAHADIAVSKKLHVATKRRFLERDFQLTYCRFSDAEGTIKLSIRLDNATITPQKIFYPLREIALNADFEKEFIAGEFDESVLLDTAHLLPIEREKIDSNYAFMHQWINETRQSLIGLLSNDNTGMTSFSYLALLLQIDYLLLPHKKMAKNISEKINGYFMDDEKLTEDKNADLEQYLSELGAMDIESFSTQFYDAAYTFSPFEQAMHDEIAAFIDESLGKVRWYKNNRSTYVIPVIYRYISLYILYNYGLHPSLRALLHLHVEIYASEFFKAAGETPLYDPHTKTFKENLIAQRIRESIEPYMSRYKGLSNFSEHLNYSDLDHFSQSFYLQVKNLDYTEV</sequence>
<dbReference type="HOGENOM" id="CLU_050364_0_0_7"/>
<dbReference type="AlphaFoldDB" id="E4U1P3"/>
<dbReference type="Proteomes" id="UP000008721">
    <property type="component" value="Chromosome"/>
</dbReference>
<accession>E4U1P3</accession>
<gene>
    <name evidence="1" type="ordered locus">Sulku_1856</name>
</gene>
<evidence type="ECO:0000313" key="1">
    <source>
        <dbReference type="EMBL" id="ADR34516.1"/>
    </source>
</evidence>